<dbReference type="Pfam" id="PF00482">
    <property type="entry name" value="T2SSF"/>
    <property type="match status" value="1"/>
</dbReference>
<keyword evidence="5 6" id="KW-0472">Membrane</keyword>
<proteinExistence type="predicted"/>
<dbReference type="PANTHER" id="PTHR35007:SF3">
    <property type="entry name" value="POSSIBLE CONSERVED ALANINE RICH MEMBRANE PROTEIN"/>
    <property type="match status" value="1"/>
</dbReference>
<evidence type="ECO:0000256" key="5">
    <source>
        <dbReference type="ARBA" id="ARBA00023136"/>
    </source>
</evidence>
<comment type="subcellular location">
    <subcellularLocation>
        <location evidence="1">Cell membrane</location>
        <topology evidence="1">Multi-pass membrane protein</topology>
    </subcellularLocation>
</comment>
<protein>
    <recommendedName>
        <fullName evidence="7">Type II secretion system protein GspF domain-containing protein</fullName>
    </recommendedName>
</protein>
<feature type="transmembrane region" description="Helical" evidence="6">
    <location>
        <begin position="250"/>
        <end position="270"/>
    </location>
</feature>
<dbReference type="GO" id="GO:0005886">
    <property type="term" value="C:plasma membrane"/>
    <property type="evidence" value="ECO:0007669"/>
    <property type="project" value="UniProtKB-SubCell"/>
</dbReference>
<keyword evidence="2" id="KW-1003">Cell membrane</keyword>
<evidence type="ECO:0000256" key="6">
    <source>
        <dbReference type="SAM" id="Phobius"/>
    </source>
</evidence>
<gene>
    <name evidence="8" type="ORF">G1H11_16225</name>
</gene>
<evidence type="ECO:0000256" key="3">
    <source>
        <dbReference type="ARBA" id="ARBA00022692"/>
    </source>
</evidence>
<name>A0A6N9YPF6_9ACTN</name>
<evidence type="ECO:0000256" key="4">
    <source>
        <dbReference type="ARBA" id="ARBA00022989"/>
    </source>
</evidence>
<reference evidence="8 9" key="1">
    <citation type="submission" date="2020-02" db="EMBL/GenBank/DDBJ databases">
        <authorList>
            <person name="Li X.-J."/>
            <person name="Feng X.-M."/>
        </authorList>
    </citation>
    <scope>NUCLEOTIDE SEQUENCE [LARGE SCALE GENOMIC DNA]</scope>
    <source>
        <strain evidence="8 9">CGMCC 4.7225</strain>
    </source>
</reference>
<keyword evidence="4 6" id="KW-1133">Transmembrane helix</keyword>
<dbReference type="Proteomes" id="UP000469185">
    <property type="component" value="Unassembled WGS sequence"/>
</dbReference>
<feature type="domain" description="Type II secretion system protein GspF" evidence="7">
    <location>
        <begin position="112"/>
        <end position="238"/>
    </location>
</feature>
<dbReference type="PANTHER" id="PTHR35007">
    <property type="entry name" value="INTEGRAL MEMBRANE PROTEIN-RELATED"/>
    <property type="match status" value="1"/>
</dbReference>
<feature type="transmembrane region" description="Helical" evidence="6">
    <location>
        <begin position="226"/>
        <end position="244"/>
    </location>
</feature>
<dbReference type="InterPro" id="IPR042094">
    <property type="entry name" value="T2SS_GspF_sf"/>
</dbReference>
<keyword evidence="9" id="KW-1185">Reference proteome</keyword>
<comment type="caution">
    <text evidence="8">The sequence shown here is derived from an EMBL/GenBank/DDBJ whole genome shotgun (WGS) entry which is preliminary data.</text>
</comment>
<feature type="transmembrane region" description="Helical" evidence="6">
    <location>
        <begin position="69"/>
        <end position="94"/>
    </location>
</feature>
<evidence type="ECO:0000256" key="2">
    <source>
        <dbReference type="ARBA" id="ARBA00022475"/>
    </source>
</evidence>
<accession>A0A6N9YPF6</accession>
<sequence>MNPLLAAVAAVTALSGLWLFAAGLRPVPEDQVRRSADRLRHQLHGLRGTTPAQRRKRAVLAAAMGAGALVWLFTGWILAVVALPAAAAGLPILLQTSSERSGIARLEAMSDWTRDLSGVIGAGIGIEQAIRASLTTAPQPIRTEVGRLVARLQARWNTEDALRAFADDIDDSTGDLIAAALILGAQRRGAQLASVLTGLADTVADDIRMRRNVIAEQAKPRANARMITAITSGGLLLLFLTPYSEPYRNPWGQAILTVYLGLYVVCLIWLRNITRSPRQARLLGLTPRHTTQGAAR</sequence>
<evidence type="ECO:0000259" key="7">
    <source>
        <dbReference type="Pfam" id="PF00482"/>
    </source>
</evidence>
<keyword evidence="3 6" id="KW-0812">Transmembrane</keyword>
<dbReference type="Gene3D" id="1.20.81.30">
    <property type="entry name" value="Type II secretion system (T2SS), domain F"/>
    <property type="match status" value="1"/>
</dbReference>
<evidence type="ECO:0000313" key="9">
    <source>
        <dbReference type="Proteomes" id="UP000469185"/>
    </source>
</evidence>
<dbReference type="RefSeq" id="WP_163819631.1">
    <property type="nucleotide sequence ID" value="NZ_JAAGOB010000008.1"/>
</dbReference>
<organism evidence="8 9">
    <name type="scientific">Phytoactinopolyspora alkaliphila</name>
    <dbReference type="NCBI Taxonomy" id="1783498"/>
    <lineage>
        <taxon>Bacteria</taxon>
        <taxon>Bacillati</taxon>
        <taxon>Actinomycetota</taxon>
        <taxon>Actinomycetes</taxon>
        <taxon>Jiangellales</taxon>
        <taxon>Jiangellaceae</taxon>
        <taxon>Phytoactinopolyspora</taxon>
    </lineage>
</organism>
<evidence type="ECO:0000313" key="8">
    <source>
        <dbReference type="EMBL" id="NED96854.1"/>
    </source>
</evidence>
<dbReference type="AlphaFoldDB" id="A0A6N9YPF6"/>
<dbReference type="InterPro" id="IPR018076">
    <property type="entry name" value="T2SS_GspF_dom"/>
</dbReference>
<dbReference type="EMBL" id="JAAGOB010000008">
    <property type="protein sequence ID" value="NED96854.1"/>
    <property type="molecule type" value="Genomic_DNA"/>
</dbReference>
<evidence type="ECO:0000256" key="1">
    <source>
        <dbReference type="ARBA" id="ARBA00004651"/>
    </source>
</evidence>